<feature type="transmembrane region" description="Helical" evidence="1">
    <location>
        <begin position="6"/>
        <end position="24"/>
    </location>
</feature>
<keyword evidence="1" id="KW-0812">Transmembrane</keyword>
<dbReference type="RefSeq" id="WP_223949428.1">
    <property type="nucleotide sequence ID" value="NZ_AP019195.1"/>
</dbReference>
<organism evidence="2 3">
    <name type="scientific">Aeromonas caviae</name>
    <name type="common">Aeromonas punctata</name>
    <dbReference type="NCBI Taxonomy" id="648"/>
    <lineage>
        <taxon>Bacteria</taxon>
        <taxon>Pseudomonadati</taxon>
        <taxon>Pseudomonadota</taxon>
        <taxon>Gammaproteobacteria</taxon>
        <taxon>Aeromonadales</taxon>
        <taxon>Aeromonadaceae</taxon>
        <taxon>Aeromonas</taxon>
    </lineage>
</organism>
<dbReference type="PANTHER" id="PTHR36154">
    <property type="entry name" value="DNA-BINDING TRANSCRIPTIONAL ACTIVATOR ALPA"/>
    <property type="match status" value="1"/>
</dbReference>
<accession>A0AAF0K5C7</accession>
<proteinExistence type="predicted"/>
<dbReference type="AlphaFoldDB" id="A0AAF0K5C7"/>
<dbReference type="Pfam" id="PF05930">
    <property type="entry name" value="Phage_AlpA"/>
    <property type="match status" value="1"/>
</dbReference>
<dbReference type="PANTHER" id="PTHR36154:SF1">
    <property type="entry name" value="DNA-BINDING TRANSCRIPTIONAL ACTIVATOR ALPA"/>
    <property type="match status" value="1"/>
</dbReference>
<evidence type="ECO:0000313" key="3">
    <source>
        <dbReference type="Proteomes" id="UP001163285"/>
    </source>
</evidence>
<dbReference type="InterPro" id="IPR052931">
    <property type="entry name" value="Prophage_regulatory_activator"/>
</dbReference>
<dbReference type="InterPro" id="IPR010260">
    <property type="entry name" value="AlpA"/>
</dbReference>
<sequence>MSMFFYYFYDFSLVYFIICDLILLKLEGEVYMVYEQDIRLIKMTEVLKKTGMSKSTVYSLISHGMFPQQVSLGIRSVAFVEAEVDAWIRNKIANRNR</sequence>
<gene>
    <name evidence="2" type="ORF">OJY61_22610</name>
</gene>
<protein>
    <submittedName>
        <fullName evidence="2">AlpA family transcriptional regulator</fullName>
    </submittedName>
</protein>
<dbReference type="Proteomes" id="UP001163285">
    <property type="component" value="Chromosome"/>
</dbReference>
<keyword evidence="1" id="KW-0472">Membrane</keyword>
<reference evidence="2" key="1">
    <citation type="submission" date="2023-04" db="EMBL/GenBank/DDBJ databases">
        <title>Whole Genome Sequence of Multi-drug resistant Aeromonas caviae as a gut pathogen in newborn.</title>
        <authorList>
            <person name="Jadhav S.V."/>
            <person name="Saroj S.D."/>
            <person name="Saha U.B."/>
            <person name="Sen S."/>
            <person name="Kher A."/>
        </authorList>
    </citation>
    <scope>NUCLEOTIDE SEQUENCE</scope>
    <source>
        <strain evidence="2">SVJ23</strain>
    </source>
</reference>
<keyword evidence="1" id="KW-1133">Transmembrane helix</keyword>
<evidence type="ECO:0000313" key="2">
    <source>
        <dbReference type="EMBL" id="WGC86082.1"/>
    </source>
</evidence>
<dbReference type="Gene3D" id="1.10.238.160">
    <property type="match status" value="1"/>
</dbReference>
<name>A0AAF0K5C7_AERCA</name>
<evidence type="ECO:0000256" key="1">
    <source>
        <dbReference type="SAM" id="Phobius"/>
    </source>
</evidence>
<dbReference type="EMBL" id="CP110176">
    <property type="protein sequence ID" value="WGC86082.1"/>
    <property type="molecule type" value="Genomic_DNA"/>
</dbReference>